<keyword evidence="3" id="KW-1185">Reference proteome</keyword>
<dbReference type="InterPro" id="IPR053145">
    <property type="entry name" value="AB_hydrolase_Est10"/>
</dbReference>
<organism evidence="2 3">
    <name type="scientific">Citrobacter murliniae</name>
    <dbReference type="NCBI Taxonomy" id="67829"/>
    <lineage>
        <taxon>Bacteria</taxon>
        <taxon>Pseudomonadati</taxon>
        <taxon>Pseudomonadota</taxon>
        <taxon>Gammaproteobacteria</taxon>
        <taxon>Enterobacterales</taxon>
        <taxon>Enterobacteriaceae</taxon>
        <taxon>Citrobacter</taxon>
        <taxon>Citrobacter freundii complex</taxon>
    </lineage>
</organism>
<keyword evidence="2" id="KW-0378">Hydrolase</keyword>
<feature type="domain" description="Serine aminopeptidase S33" evidence="1">
    <location>
        <begin position="54"/>
        <end position="151"/>
    </location>
</feature>
<comment type="caution">
    <text evidence="2">The sequence shown here is derived from an EMBL/GenBank/DDBJ whole genome shotgun (WGS) entry which is preliminary data.</text>
</comment>
<evidence type="ECO:0000313" key="2">
    <source>
        <dbReference type="EMBL" id="THE41279.1"/>
    </source>
</evidence>
<evidence type="ECO:0000313" key="3">
    <source>
        <dbReference type="Proteomes" id="UP000306790"/>
    </source>
</evidence>
<accession>A0ABY2PYR5</accession>
<dbReference type="PANTHER" id="PTHR43265:SF1">
    <property type="entry name" value="ESTERASE ESTD"/>
    <property type="match status" value="1"/>
</dbReference>
<dbReference type="Gene3D" id="3.40.50.1820">
    <property type="entry name" value="alpha/beta hydrolase"/>
    <property type="match status" value="1"/>
</dbReference>
<dbReference type="PANTHER" id="PTHR43265">
    <property type="entry name" value="ESTERASE ESTD"/>
    <property type="match status" value="1"/>
</dbReference>
<dbReference type="GO" id="GO:0016787">
    <property type="term" value="F:hydrolase activity"/>
    <property type="evidence" value="ECO:0007669"/>
    <property type="project" value="UniProtKB-KW"/>
</dbReference>
<dbReference type="Proteomes" id="UP000306790">
    <property type="component" value="Unassembled WGS sequence"/>
</dbReference>
<sequence>MTNLPYETFLEADGPLGPLKGTLLSSSPNPENIILIVPGSGPTDREGNNPLGVNAGTYRLLAEGLANKDKAVLRIDKRGMFGSSSAVMDANSVVLKDYVDDIRSWLNILNRRFNTKCVWLLGHSEGGIVTLASAQENQISGIILVATPSRPLSEVLRHQFKTNLEDATLQTLGGKVIDALEQGQYIDVENMPPVLQSIFNPSVQGFLIDLFTYNPSQMIEAVTKPILILQGERDIQVDKNNAGELAAANPGATVVMFPDTNHVLKPVTSDNRQENIAAYTDPSLPLAPGIVDAISQFLSKNAGNISPE</sequence>
<proteinExistence type="predicted"/>
<name>A0ABY2PYR5_9ENTR</name>
<dbReference type="SUPFAM" id="SSF53474">
    <property type="entry name" value="alpha/beta-Hydrolases"/>
    <property type="match status" value="1"/>
</dbReference>
<dbReference type="InterPro" id="IPR022742">
    <property type="entry name" value="Hydrolase_4"/>
</dbReference>
<dbReference type="RefSeq" id="WP_048221993.1">
    <property type="nucleotide sequence ID" value="NZ_QFVP01000002.1"/>
</dbReference>
<dbReference type="EMBL" id="QFVP01000002">
    <property type="protein sequence ID" value="THE41279.1"/>
    <property type="molecule type" value="Genomic_DNA"/>
</dbReference>
<protein>
    <submittedName>
        <fullName evidence="2">Alpha/beta hydrolase</fullName>
    </submittedName>
</protein>
<dbReference type="InterPro" id="IPR029058">
    <property type="entry name" value="AB_hydrolase_fold"/>
</dbReference>
<evidence type="ECO:0000259" key="1">
    <source>
        <dbReference type="Pfam" id="PF12146"/>
    </source>
</evidence>
<reference evidence="2 3" key="1">
    <citation type="submission" date="2018-05" db="EMBL/GenBank/DDBJ databases">
        <title>Isolation and genomic analyses of lactose-positive bacteria from faecal samples of preterm neonates.</title>
        <authorList>
            <person name="Chen Y."/>
            <person name="Brook T.C."/>
            <person name="O'Neill I."/>
            <person name="Soe C.Z."/>
            <person name="Hall L.J."/>
            <person name="Hoyles L."/>
        </authorList>
    </citation>
    <scope>NUCLEOTIDE SEQUENCE [LARGE SCALE GENOMIC DNA]</scope>
    <source>
        <strain evidence="2 3">P080C CL</strain>
    </source>
</reference>
<gene>
    <name evidence="2" type="ORF">DJ535_03590</name>
</gene>
<dbReference type="Pfam" id="PF12146">
    <property type="entry name" value="Hydrolase_4"/>
    <property type="match status" value="1"/>
</dbReference>